<comment type="caution">
    <text evidence="2">The sequence shown here is derived from an EMBL/GenBank/DDBJ whole genome shotgun (WGS) entry which is preliminary data.</text>
</comment>
<gene>
    <name evidence="2" type="ORF">SAMN05216586_10340</name>
</gene>
<dbReference type="RefSeq" id="WP_088274944.1">
    <property type="nucleotide sequence ID" value="NZ_FNVE01000003.1"/>
</dbReference>
<dbReference type="GO" id="GO:0006355">
    <property type="term" value="P:regulation of DNA-templated transcription"/>
    <property type="evidence" value="ECO:0007669"/>
    <property type="project" value="InterPro"/>
</dbReference>
<reference evidence="2 3" key="1">
    <citation type="submission" date="2016-10" db="EMBL/GenBank/DDBJ databases">
        <authorList>
            <person name="Varghese N."/>
            <person name="Submissions S."/>
        </authorList>
    </citation>
    <scope>NUCLEOTIDE SEQUENCE [LARGE SCALE GENOMIC DNA]</scope>
    <source>
        <strain evidence="2 3">CECT 8317</strain>
    </source>
</reference>
<dbReference type="InterPro" id="IPR016032">
    <property type="entry name" value="Sig_transdc_resp-reg_C-effctor"/>
</dbReference>
<evidence type="ECO:0000313" key="2">
    <source>
        <dbReference type="EMBL" id="SEG03974.1"/>
    </source>
</evidence>
<proteinExistence type="predicted"/>
<dbReference type="SUPFAM" id="SSF46894">
    <property type="entry name" value="C-terminal effector domain of the bipartite response regulators"/>
    <property type="match status" value="1"/>
</dbReference>
<accession>A0AAQ1G706</accession>
<dbReference type="EMBL" id="FNVE01000003">
    <property type="protein sequence ID" value="SEG03974.1"/>
    <property type="molecule type" value="Genomic_DNA"/>
</dbReference>
<dbReference type="Gene3D" id="1.10.10.10">
    <property type="entry name" value="Winged helix-like DNA-binding domain superfamily/Winged helix DNA-binding domain"/>
    <property type="match status" value="1"/>
</dbReference>
<dbReference type="SMART" id="SM00421">
    <property type="entry name" value="HTH_LUXR"/>
    <property type="match status" value="1"/>
</dbReference>
<dbReference type="Proteomes" id="UP000243518">
    <property type="component" value="Unassembled WGS sequence"/>
</dbReference>
<dbReference type="InterPro" id="IPR000014">
    <property type="entry name" value="PAS"/>
</dbReference>
<feature type="domain" description="HTH luxR-type" evidence="1">
    <location>
        <begin position="316"/>
        <end position="373"/>
    </location>
</feature>
<protein>
    <submittedName>
        <fullName evidence="2">DNA-binding transcriptional regulator, CsgD family</fullName>
    </submittedName>
</protein>
<dbReference type="CDD" id="cd00130">
    <property type="entry name" value="PAS"/>
    <property type="match status" value="1"/>
</dbReference>
<keyword evidence="3" id="KW-1185">Reference proteome</keyword>
<organism evidence="2 3">
    <name type="scientific">Halopseudomonas aestusnigri</name>
    <dbReference type="NCBI Taxonomy" id="857252"/>
    <lineage>
        <taxon>Bacteria</taxon>
        <taxon>Pseudomonadati</taxon>
        <taxon>Pseudomonadota</taxon>
        <taxon>Gammaproteobacteria</taxon>
        <taxon>Pseudomonadales</taxon>
        <taxon>Pseudomonadaceae</taxon>
        <taxon>Halopseudomonas</taxon>
    </lineage>
</organism>
<dbReference type="InterPro" id="IPR036388">
    <property type="entry name" value="WH-like_DNA-bd_sf"/>
</dbReference>
<evidence type="ECO:0000313" key="3">
    <source>
        <dbReference type="Proteomes" id="UP000243518"/>
    </source>
</evidence>
<keyword evidence="2" id="KW-0238">DNA-binding</keyword>
<dbReference type="AlphaFoldDB" id="A0AAQ1G706"/>
<evidence type="ECO:0000259" key="1">
    <source>
        <dbReference type="SMART" id="SM00421"/>
    </source>
</evidence>
<dbReference type="GO" id="GO:0003677">
    <property type="term" value="F:DNA binding"/>
    <property type="evidence" value="ECO:0007669"/>
    <property type="project" value="UniProtKB-KW"/>
</dbReference>
<sequence length="397" mass="43383">MTKISQEQATVVPAAAYDSLLGELYDAALDDHSWSRFLGHVRELFRANYVTLILRAPVGSDKGLMVVSGDIEGEGTITYIAYPRAETPFVNCQTNRVFTVTDLMSYSTWLESDYYQRYCQPQRVLHVMGVDIAIPGGGVFRFRITRPDGTQDFSRAEKLLCSSLIPHMSRALQIHNLIGHKESLNALYAQTIGRLAIATMVLDENGGIVEANQIARDMLQAGDGLKLVGGRVEANYPGDNKRLYQALRGAQTAGRSNDGNIAEALSISRPSGQVSLGLLIEPVPESDWDDGKPCVVVYVRDAVGRSMLSTAMTRQVFGFTPSESALAMELANGLSLEEAASSLGIRRNTARAHLRAIFSKTGVRRQTELVRLILNSVVSLGQQDGGVETEAREENDT</sequence>
<dbReference type="CDD" id="cd06170">
    <property type="entry name" value="LuxR_C_like"/>
    <property type="match status" value="1"/>
</dbReference>
<name>A0AAQ1G706_9GAMM</name>
<dbReference type="InterPro" id="IPR000792">
    <property type="entry name" value="Tscrpt_reg_LuxR_C"/>
</dbReference>